<organism evidence="2">
    <name type="scientific">viral metagenome</name>
    <dbReference type="NCBI Taxonomy" id="1070528"/>
    <lineage>
        <taxon>unclassified sequences</taxon>
        <taxon>metagenomes</taxon>
        <taxon>organismal metagenomes</taxon>
    </lineage>
</organism>
<name>A0A6C0H1M4_9ZZZZ</name>
<reference evidence="2" key="1">
    <citation type="journal article" date="2020" name="Nature">
        <title>Giant virus diversity and host interactions through global metagenomics.</title>
        <authorList>
            <person name="Schulz F."/>
            <person name="Roux S."/>
            <person name="Paez-Espino D."/>
            <person name="Jungbluth S."/>
            <person name="Walsh D.A."/>
            <person name="Denef V.J."/>
            <person name="McMahon K.D."/>
            <person name="Konstantinidis K.T."/>
            <person name="Eloe-Fadrosh E.A."/>
            <person name="Kyrpides N.C."/>
            <person name="Woyke T."/>
        </authorList>
    </citation>
    <scope>NUCLEOTIDE SEQUENCE</scope>
    <source>
        <strain evidence="2">GVMAG-M-3300023179-59</strain>
    </source>
</reference>
<protein>
    <submittedName>
        <fullName evidence="2">Uncharacterized protein</fullName>
    </submittedName>
</protein>
<feature type="compositionally biased region" description="Polar residues" evidence="1">
    <location>
        <begin position="66"/>
        <end position="84"/>
    </location>
</feature>
<feature type="region of interest" description="Disordered" evidence="1">
    <location>
        <begin position="1"/>
        <end position="48"/>
    </location>
</feature>
<feature type="region of interest" description="Disordered" evidence="1">
    <location>
        <begin position="63"/>
        <end position="84"/>
    </location>
</feature>
<evidence type="ECO:0000313" key="2">
    <source>
        <dbReference type="EMBL" id="QHT74454.1"/>
    </source>
</evidence>
<dbReference type="AlphaFoldDB" id="A0A6C0H1M4"/>
<feature type="compositionally biased region" description="Basic and acidic residues" evidence="1">
    <location>
        <begin position="36"/>
        <end position="48"/>
    </location>
</feature>
<sequence>MSEKRILSINPELFSFSNNKTRKKREKNPGGKIKVKSPETTKRNDTLKKKAILKMIRAHQEDKIKNTLSNKTAEKAQSNSSGNIKNDFQEAKEFLEHLTMKVDEKKMDEKRKNNTLKNYSPSTMSFAQPPLILPEIQQPLIAAQINNPLPISSIKLNSSPTWGCLKGGTLPTYRSYMNQTRKNLPQQPPPGGVGGYCQPPTTNPVLHTQKAFSTIVETNKQEGGNPNNRVDTMNDIEKIKMEKINNSLSRIEQIKQTAAKLKTALPMRKKRRKTMRRTYKIGKSKVFPRVSVLVSNRTIRNNITTKTQNLKQTPIHDVKKYLTKRGLIKVGSMAPNDVLRKMYESAALICGDVQNHNSENLLFNYLNDKDDH</sequence>
<dbReference type="EMBL" id="MN739850">
    <property type="protein sequence ID" value="QHT74454.1"/>
    <property type="molecule type" value="Genomic_DNA"/>
</dbReference>
<evidence type="ECO:0000256" key="1">
    <source>
        <dbReference type="SAM" id="MobiDB-lite"/>
    </source>
</evidence>
<accession>A0A6C0H1M4</accession>
<proteinExistence type="predicted"/>